<organism evidence="1 2">
    <name type="scientific">Herbidospora galbida</name>
    <dbReference type="NCBI Taxonomy" id="2575442"/>
    <lineage>
        <taxon>Bacteria</taxon>
        <taxon>Bacillati</taxon>
        <taxon>Actinomycetota</taxon>
        <taxon>Actinomycetes</taxon>
        <taxon>Streptosporangiales</taxon>
        <taxon>Streptosporangiaceae</taxon>
        <taxon>Herbidospora</taxon>
    </lineage>
</organism>
<dbReference type="AlphaFoldDB" id="A0A4U3MKB6"/>
<evidence type="ECO:0008006" key="3">
    <source>
        <dbReference type="Google" id="ProtNLM"/>
    </source>
</evidence>
<comment type="caution">
    <text evidence="1">The sequence shown here is derived from an EMBL/GenBank/DDBJ whole genome shotgun (WGS) entry which is preliminary data.</text>
</comment>
<sequence>MLASTTRRRVLLGLSILVAVPLVLAVTGMAVLRLDYLGTPSPAARSAGTDALWMGHMWVDGRRTEKDLEALKPRLTHMRDVFVHSGPYGADGRLDPNLHPKSRDFLAWARTHLPGVRVLPWLGQTVNEDDEGHLDLDDPATRANIIAGAREIVALGYDGVHYNFEPVLDGDAAYLSLLEETRRAIPHARISVASHQIEPFPGAVTGWNAVVGHGKYWSEGYFRKVAERVDQVAIMTYDSWTPLQTVYGGWVARQARKAFALAPESTGVLIGAPAYHDHKLGLTDYAESVEMAAEGLRLVISETPRKDTGLALYVDFAATEEDWTEYRESWVLVS</sequence>
<dbReference type="SUPFAM" id="SSF51445">
    <property type="entry name" value="(Trans)glycosidases"/>
    <property type="match status" value="1"/>
</dbReference>
<name>A0A4U3MKB6_9ACTN</name>
<dbReference type="Proteomes" id="UP000308705">
    <property type="component" value="Unassembled WGS sequence"/>
</dbReference>
<dbReference type="EMBL" id="SZQA01000008">
    <property type="protein sequence ID" value="TKK89062.1"/>
    <property type="molecule type" value="Genomic_DNA"/>
</dbReference>
<accession>A0A4U3MKB6</accession>
<keyword evidence="2" id="KW-1185">Reference proteome</keyword>
<dbReference type="RefSeq" id="WP_137246979.1">
    <property type="nucleotide sequence ID" value="NZ_SZQA01000008.1"/>
</dbReference>
<protein>
    <recommendedName>
        <fullName evidence="3">GH18 domain-containing protein</fullName>
    </recommendedName>
</protein>
<gene>
    <name evidence="1" type="ORF">FDA94_11150</name>
</gene>
<evidence type="ECO:0000313" key="1">
    <source>
        <dbReference type="EMBL" id="TKK89062.1"/>
    </source>
</evidence>
<reference evidence="1 2" key="1">
    <citation type="submission" date="2019-04" db="EMBL/GenBank/DDBJ databases">
        <title>Herbidospora sp. NEAU-GS14.nov., a novel actinomycete isolated from soil.</title>
        <authorList>
            <person name="Han L."/>
        </authorList>
    </citation>
    <scope>NUCLEOTIDE SEQUENCE [LARGE SCALE GENOMIC DNA]</scope>
    <source>
        <strain evidence="1 2">NEAU-GS14</strain>
    </source>
</reference>
<proteinExistence type="predicted"/>
<dbReference type="InterPro" id="IPR017853">
    <property type="entry name" value="GH"/>
</dbReference>
<dbReference type="Gene3D" id="3.20.20.80">
    <property type="entry name" value="Glycosidases"/>
    <property type="match status" value="1"/>
</dbReference>
<evidence type="ECO:0000313" key="2">
    <source>
        <dbReference type="Proteomes" id="UP000308705"/>
    </source>
</evidence>
<dbReference type="OrthoDB" id="3681635at2"/>